<dbReference type="PATRIC" id="fig|316.105.peg.1625"/>
<proteinExistence type="predicted"/>
<reference evidence="2" key="3">
    <citation type="submission" date="2011-06" db="EMBL/GenBank/DDBJ databases">
        <title>Complete genome sequence of Pseudomonas stutzeri strain CGMCC 1.1803.</title>
        <authorList>
            <person name="Yan Y."/>
            <person name="Chen M."/>
            <person name="Lu W."/>
            <person name="Zhang W."/>
            <person name="Ping S."/>
            <person name="Lin M."/>
        </authorList>
    </citation>
    <scope>NUCLEOTIDE SEQUENCE [LARGE SCALE GENOMIC DNA]</scope>
    <source>
        <strain evidence="2">ATCC 17588 / DSM 5190 / CCUG 11256 / JCM 5965 / LMG 11199 / NCIMB 11358 / Stanier 221</strain>
    </source>
</reference>
<reference evidence="1 2" key="1">
    <citation type="journal article" date="2011" name="J. Bacteriol.">
        <title>Complete Genome Sequence of the Type Strain Pseudomonas stutzeri CGMCC 1.1803.</title>
        <authorList>
            <person name="Chen M."/>
            <person name="Yan Y."/>
            <person name="Zhang W."/>
            <person name="Lu W."/>
            <person name="Wang J."/>
            <person name="Ping S."/>
            <person name="Lin M."/>
        </authorList>
    </citation>
    <scope>NUCLEOTIDE SEQUENCE [LARGE SCALE GENOMIC DNA]</scope>
    <source>
        <strain evidence="2">ATCC 17588 / DSM 5190 / CCUG 11256 / JCM 5965 / LMG 11199 / NCIMB 11358 / Stanier 221</strain>
    </source>
</reference>
<dbReference type="RefSeq" id="WP_011913650.1">
    <property type="nucleotide sequence ID" value="NZ_AP024722.1"/>
</dbReference>
<gene>
    <name evidence="1" type="ordered locus">PSTAB_2518</name>
</gene>
<dbReference type="KEGG" id="psz:PSTAB_2518"/>
<dbReference type="Proteomes" id="UP000008932">
    <property type="component" value="Chromosome"/>
</dbReference>
<name>A0A4P1SA01_STUS2</name>
<evidence type="ECO:0000313" key="2">
    <source>
        <dbReference type="Proteomes" id="UP000008932"/>
    </source>
</evidence>
<accession>A0A4P1SA01</accession>
<evidence type="ECO:0000313" key="1">
    <source>
        <dbReference type="EMBL" id="AEJ05799.1"/>
    </source>
</evidence>
<organism evidence="1 2">
    <name type="scientific">Stutzerimonas stutzeri (strain ATCC 17588 / DSM 5190 / CCUG 11256 / JCM 5965 / LMG 11199 / NBRC 14165 / NCIMB 11358 / Stanier 221)</name>
    <name type="common">Pseudomonas stutzeri</name>
    <dbReference type="NCBI Taxonomy" id="96563"/>
    <lineage>
        <taxon>Bacteria</taxon>
        <taxon>Pseudomonadati</taxon>
        <taxon>Pseudomonadota</taxon>
        <taxon>Gammaproteobacteria</taxon>
        <taxon>Pseudomonadales</taxon>
        <taxon>Pseudomonadaceae</taxon>
        <taxon>Stutzerimonas</taxon>
    </lineage>
</organism>
<reference key="2">
    <citation type="submission" date="2011-06" db="EMBL/GenBank/DDBJ databases">
        <title>Complete Genome Sequence of Pseudomonas stutzeri Strain CGMCC 1.1803.</title>
        <authorList>
            <person name="Yan Y."/>
            <person name="Chen M."/>
            <person name="Lu W."/>
            <person name="Zhang W."/>
            <person name="Ping S."/>
            <person name="Lin M."/>
        </authorList>
    </citation>
    <scope>NUCLEOTIDE SEQUENCE</scope>
    <source>
        <strain>ATCC 17588</strain>
    </source>
</reference>
<dbReference type="AlphaFoldDB" id="A0A4P1SA01"/>
<sequence length="156" mass="17248">MDLQIDDFYKDAAGGLLALYQAFPRKIALYVEDLIGREEPDEFGLPSKRHQSCLGALLWLADEGYLRFESTIQFLALDQAVLTEKGFIRLTRAVPGYLAGDRSLPPSVLRIQASLAHQLRDALKSGHSERIAHLARLLFENDTGSPLHSSLGAQAT</sequence>
<dbReference type="EMBL" id="CP002881">
    <property type="protein sequence ID" value="AEJ05799.1"/>
    <property type="molecule type" value="Genomic_DNA"/>
</dbReference>
<protein>
    <submittedName>
        <fullName evidence="1">Uncharacterized protein</fullName>
    </submittedName>
</protein>